<comment type="caution">
    <text evidence="3">The sequence shown here is derived from an EMBL/GenBank/DDBJ whole genome shotgun (WGS) entry which is preliminary data.</text>
</comment>
<protein>
    <recommendedName>
        <fullName evidence="2">CRAL-TRIO domain-containing protein</fullName>
    </recommendedName>
</protein>
<organism evidence="3 4">
    <name type="scientific">Umbelopsis vinacea</name>
    <dbReference type="NCBI Taxonomy" id="44442"/>
    <lineage>
        <taxon>Eukaryota</taxon>
        <taxon>Fungi</taxon>
        <taxon>Fungi incertae sedis</taxon>
        <taxon>Mucoromycota</taxon>
        <taxon>Mucoromycotina</taxon>
        <taxon>Umbelopsidomycetes</taxon>
        <taxon>Umbelopsidales</taxon>
        <taxon>Umbelopsidaceae</taxon>
        <taxon>Umbelopsis</taxon>
    </lineage>
</organism>
<feature type="non-terminal residue" evidence="3">
    <location>
        <position position="1"/>
    </location>
</feature>
<evidence type="ECO:0000313" key="3">
    <source>
        <dbReference type="EMBL" id="KAG2187055.1"/>
    </source>
</evidence>
<reference evidence="3" key="1">
    <citation type="submission" date="2020-12" db="EMBL/GenBank/DDBJ databases">
        <title>Metabolic potential, ecology and presence of endohyphal bacteria is reflected in genomic diversity of Mucoromycotina.</title>
        <authorList>
            <person name="Muszewska A."/>
            <person name="Okrasinska A."/>
            <person name="Steczkiewicz K."/>
            <person name="Drgas O."/>
            <person name="Orlowska M."/>
            <person name="Perlinska-Lenart U."/>
            <person name="Aleksandrzak-Piekarczyk T."/>
            <person name="Szatraj K."/>
            <person name="Zielenkiewicz U."/>
            <person name="Pilsyk S."/>
            <person name="Malc E."/>
            <person name="Mieczkowski P."/>
            <person name="Kruszewska J.S."/>
            <person name="Biernat P."/>
            <person name="Pawlowska J."/>
        </authorList>
    </citation>
    <scope>NUCLEOTIDE SEQUENCE</scope>
    <source>
        <strain evidence="3">WA0000051536</strain>
    </source>
</reference>
<dbReference type="SUPFAM" id="SSF52087">
    <property type="entry name" value="CRAL/TRIO domain"/>
    <property type="match status" value="1"/>
</dbReference>
<dbReference type="AlphaFoldDB" id="A0A8H7UL06"/>
<dbReference type="InterPro" id="IPR036865">
    <property type="entry name" value="CRAL-TRIO_dom_sf"/>
</dbReference>
<keyword evidence="4" id="KW-1185">Reference proteome</keyword>
<dbReference type="InterPro" id="IPR001251">
    <property type="entry name" value="CRAL-TRIO_dom"/>
</dbReference>
<dbReference type="OrthoDB" id="75724at2759"/>
<feature type="compositionally biased region" description="Acidic residues" evidence="1">
    <location>
        <begin position="429"/>
        <end position="441"/>
    </location>
</feature>
<evidence type="ECO:0000259" key="2">
    <source>
        <dbReference type="PROSITE" id="PS50191"/>
    </source>
</evidence>
<proteinExistence type="predicted"/>
<gene>
    <name evidence="3" type="ORF">INT44_003283</name>
</gene>
<dbReference type="EMBL" id="JAEPRA010000004">
    <property type="protein sequence ID" value="KAG2187055.1"/>
    <property type="molecule type" value="Genomic_DNA"/>
</dbReference>
<dbReference type="InterPro" id="IPR036273">
    <property type="entry name" value="CRAL/TRIO_N_dom_sf"/>
</dbReference>
<accession>A0A8H7UL06</accession>
<feature type="domain" description="CRAL-TRIO" evidence="2">
    <location>
        <begin position="110"/>
        <end position="269"/>
    </location>
</feature>
<name>A0A8H7UL06_9FUNG</name>
<dbReference type="PANTHER" id="PTHR46590:SF4">
    <property type="entry name" value="CRAL-TRIO DOMAIN-CONTAINING PROTEIN"/>
    <property type="match status" value="1"/>
</dbReference>
<dbReference type="InterPro" id="IPR052432">
    <property type="entry name" value="PITP/CRAL-TRIO"/>
</dbReference>
<dbReference type="SUPFAM" id="SSF46938">
    <property type="entry name" value="CRAL/TRIO N-terminal domain"/>
    <property type="match status" value="1"/>
</dbReference>
<dbReference type="SMART" id="SM00516">
    <property type="entry name" value="SEC14"/>
    <property type="match status" value="1"/>
</dbReference>
<dbReference type="Proteomes" id="UP000612746">
    <property type="component" value="Unassembled WGS sequence"/>
</dbReference>
<dbReference type="Gene3D" id="3.40.525.10">
    <property type="entry name" value="CRAL-TRIO lipid binding domain"/>
    <property type="match status" value="1"/>
</dbReference>
<evidence type="ECO:0000256" key="1">
    <source>
        <dbReference type="SAM" id="MobiDB-lite"/>
    </source>
</evidence>
<dbReference type="Pfam" id="PF00650">
    <property type="entry name" value="CRAL_TRIO"/>
    <property type="match status" value="1"/>
</dbReference>
<feature type="region of interest" description="Disordered" evidence="1">
    <location>
        <begin position="422"/>
        <end position="466"/>
    </location>
</feature>
<dbReference type="CDD" id="cd00170">
    <property type="entry name" value="SEC14"/>
    <property type="match status" value="1"/>
</dbReference>
<dbReference type="PANTHER" id="PTHR46590">
    <property type="entry name" value="PHOSPHATIDYLINOSITOL TRANSFER PROTEIN CSR1-RELATED"/>
    <property type="match status" value="1"/>
</dbReference>
<evidence type="ECO:0000313" key="4">
    <source>
        <dbReference type="Proteomes" id="UP000612746"/>
    </source>
</evidence>
<sequence>MDSARQKIIDRNALFKEHAQTIDSLRDALLREMNQLVDEFSLNEQQAASVAAYMNDRVTLFRFLLRNGYSLPTTLSLVLGNIRWRIKHNIDSLAYANLPSQLFENPFVFFHKQDKLQRPVLVINVQYLPKFDSNEFADQLRPFMILMMEMGRKLTRDITKVREERGDDLPLVQDLVIIVNLANAGRVPMDKRFGQILIDLVSTKYPAMVGSVHVLNFGWMYQGIWQMIKLVMTENARQKVSFPKAAELATIVDKEDILKDFDGADDYVWSLESDTVLQKYGTPYTMEDADGDAVVPNIPRSISSRRSSVSSDIFYDAMSDINDASLHNTLSRSLSTFSMYGTPTGGRTPALTPVSSSLALSKIPIPLQPSRAVDYSSLAYLKNWFSVVASTLSQPKSSNPSIPDITLNDHSRAMQAFDSQHHNGFTAHDDDDDDDGAESDDGLYLSPRTSNALSPPQTPIPTGYSGGTSTKSEFIRYWLIFQSKCRKGLAKLTKVMFRYHSALYWVVVYLLLRGGVTELINYTLQATVKLIAANGGLGDGAGLHKQQGVVSRVFSSLMEEFPGRFA</sequence>
<dbReference type="PROSITE" id="PS50191">
    <property type="entry name" value="CRAL_TRIO"/>
    <property type="match status" value="1"/>
</dbReference>